<protein>
    <recommendedName>
        <fullName evidence="9">Cytochrome P450</fullName>
    </recommendedName>
</protein>
<dbReference type="STRING" id="4537.A0A0E0L2K4"/>
<dbReference type="Gene3D" id="1.10.630.10">
    <property type="entry name" value="Cytochrome P450"/>
    <property type="match status" value="2"/>
</dbReference>
<dbReference type="InterPro" id="IPR050529">
    <property type="entry name" value="CYP450_sterol_14alpha_dmase"/>
</dbReference>
<reference evidence="7" key="1">
    <citation type="submission" date="2015-04" db="UniProtKB">
        <authorList>
            <consortium name="EnsemblPlants"/>
        </authorList>
    </citation>
    <scope>IDENTIFICATION</scope>
</reference>
<sequence length="545" mass="61671">MELTSSSAMWFAIAILAITTALTKIAIGGRRRRRSTSDLTCKTPPPPPVVNCITLLGLLPTLFRGDVPAMMHQLYTKFGSVFTISVAGLLKATFLVGPEVSAHFFQGLESEVSHGNLFEFTVPMFGKEVGHGVDNATRIEQGRFFAEALKPARLRIHVDPMVQEVEKISVVWGGRVDSFPHDSLSRFVTDREIYQPKGDYFAKWGRHGTVDLKHELEQLLLLISGRCLLGKEVMGTKFDKVCTLFREIENGVNLMSVFFPYTPLITTNRRRDQAREKLHAIFYDIVRSRKRQQGYQEVVDRDVLQSFIDSRYKADGRATTEAEVAGLITGLLFAAKHTSTHTAVWTGARLLTHEKFLAAAVDEQDQIVRRHGINGRIMDHYSFLMEMNMLNSCIKETLRLHPPAPMIVRTALKQFTIRTREGHEYCVPAGHTIASPIVISNRVPYIYKDAHLYDPDRFGPGREEDKVGGKFSYTSFGGGRNSCIGENYAYMQIKAIWSHLLRNFELKLLSPFPKTDWSKLVPEPQGEVMVSYKRREGNCFLPLNR</sequence>
<dbReference type="PANTHER" id="PTHR24304">
    <property type="entry name" value="CYTOCHROME P450 FAMILY 7"/>
    <property type="match status" value="1"/>
</dbReference>
<keyword evidence="2 5" id="KW-0349">Heme</keyword>
<keyword evidence="6" id="KW-0472">Membrane</keyword>
<evidence type="ECO:0000256" key="3">
    <source>
        <dbReference type="ARBA" id="ARBA00022723"/>
    </source>
</evidence>
<dbReference type="InterPro" id="IPR002403">
    <property type="entry name" value="Cyt_P450_E_grp-IV"/>
</dbReference>
<dbReference type="InterPro" id="IPR001128">
    <property type="entry name" value="Cyt_P450"/>
</dbReference>
<evidence type="ECO:0000313" key="8">
    <source>
        <dbReference type="Proteomes" id="UP000026962"/>
    </source>
</evidence>
<keyword evidence="4 5" id="KW-0408">Iron</keyword>
<dbReference type="PANTHER" id="PTHR24304:SF2">
    <property type="entry name" value="24-HYDROXYCHOLESTEROL 7-ALPHA-HYDROXYLASE"/>
    <property type="match status" value="1"/>
</dbReference>
<dbReference type="GO" id="GO:0004497">
    <property type="term" value="F:monooxygenase activity"/>
    <property type="evidence" value="ECO:0007669"/>
    <property type="project" value="InterPro"/>
</dbReference>
<evidence type="ECO:0000313" key="7">
    <source>
        <dbReference type="EnsemblPlants" id="OPUNC05G14630.1"/>
    </source>
</evidence>
<keyword evidence="6" id="KW-0812">Transmembrane</keyword>
<feature type="transmembrane region" description="Helical" evidence="6">
    <location>
        <begin position="6"/>
        <end position="27"/>
    </location>
</feature>
<dbReference type="InterPro" id="IPR036396">
    <property type="entry name" value="Cyt_P450_sf"/>
</dbReference>
<dbReference type="PRINTS" id="PR00465">
    <property type="entry name" value="EP450IV"/>
</dbReference>
<evidence type="ECO:0000256" key="1">
    <source>
        <dbReference type="ARBA" id="ARBA00010617"/>
    </source>
</evidence>
<comment type="similarity">
    <text evidence="1">Belongs to the cytochrome P450 family.</text>
</comment>
<dbReference type="CDD" id="cd11042">
    <property type="entry name" value="CYP51-like"/>
    <property type="match status" value="1"/>
</dbReference>
<proteinExistence type="inferred from homology"/>
<dbReference type="OMA" id="GRAGNHA"/>
<name>A0A0E0L2K4_ORYPU</name>
<feature type="binding site" description="axial binding residue" evidence="5">
    <location>
        <position position="483"/>
    </location>
    <ligand>
        <name>heme</name>
        <dbReference type="ChEBI" id="CHEBI:30413"/>
    </ligand>
    <ligandPart>
        <name>Fe</name>
        <dbReference type="ChEBI" id="CHEBI:18248"/>
    </ligandPart>
</feature>
<dbReference type="Proteomes" id="UP000026962">
    <property type="component" value="Chromosome 5"/>
</dbReference>
<keyword evidence="3 5" id="KW-0479">Metal-binding</keyword>
<accession>A0A0E0L2K4</accession>
<keyword evidence="8" id="KW-1185">Reference proteome</keyword>
<dbReference type="GO" id="GO:0020037">
    <property type="term" value="F:heme binding"/>
    <property type="evidence" value="ECO:0007669"/>
    <property type="project" value="InterPro"/>
</dbReference>
<evidence type="ECO:0000256" key="4">
    <source>
        <dbReference type="ARBA" id="ARBA00023004"/>
    </source>
</evidence>
<dbReference type="SUPFAM" id="SSF48264">
    <property type="entry name" value="Cytochrome P450"/>
    <property type="match status" value="1"/>
</dbReference>
<comment type="cofactor">
    <cofactor evidence="5">
        <name>heme</name>
        <dbReference type="ChEBI" id="CHEBI:30413"/>
    </cofactor>
</comment>
<dbReference type="GO" id="GO:0016705">
    <property type="term" value="F:oxidoreductase activity, acting on paired donors, with incorporation or reduction of molecular oxygen"/>
    <property type="evidence" value="ECO:0007669"/>
    <property type="project" value="InterPro"/>
</dbReference>
<dbReference type="GO" id="GO:0005506">
    <property type="term" value="F:iron ion binding"/>
    <property type="evidence" value="ECO:0007669"/>
    <property type="project" value="InterPro"/>
</dbReference>
<dbReference type="Gramene" id="OPUNC05G14630.1">
    <property type="protein sequence ID" value="OPUNC05G14630.1"/>
    <property type="gene ID" value="OPUNC05G14630"/>
</dbReference>
<organism evidence="7">
    <name type="scientific">Oryza punctata</name>
    <name type="common">Red rice</name>
    <dbReference type="NCBI Taxonomy" id="4537"/>
    <lineage>
        <taxon>Eukaryota</taxon>
        <taxon>Viridiplantae</taxon>
        <taxon>Streptophyta</taxon>
        <taxon>Embryophyta</taxon>
        <taxon>Tracheophyta</taxon>
        <taxon>Spermatophyta</taxon>
        <taxon>Magnoliopsida</taxon>
        <taxon>Liliopsida</taxon>
        <taxon>Poales</taxon>
        <taxon>Poaceae</taxon>
        <taxon>BOP clade</taxon>
        <taxon>Oryzoideae</taxon>
        <taxon>Oryzeae</taxon>
        <taxon>Oryzinae</taxon>
        <taxon>Oryza</taxon>
    </lineage>
</organism>
<dbReference type="HOGENOM" id="CLU_001570_15_0_1"/>
<reference evidence="7" key="2">
    <citation type="submission" date="2018-05" db="EMBL/GenBank/DDBJ databases">
        <title>OpunRS2 (Oryza punctata Reference Sequence Version 2).</title>
        <authorList>
            <person name="Zhang J."/>
            <person name="Kudrna D."/>
            <person name="Lee S."/>
            <person name="Talag J."/>
            <person name="Welchert J."/>
            <person name="Wing R.A."/>
        </authorList>
    </citation>
    <scope>NUCLEOTIDE SEQUENCE [LARGE SCALE GENOMIC DNA]</scope>
</reference>
<evidence type="ECO:0000256" key="6">
    <source>
        <dbReference type="SAM" id="Phobius"/>
    </source>
</evidence>
<evidence type="ECO:0000256" key="5">
    <source>
        <dbReference type="PIRSR" id="PIRSR602403-1"/>
    </source>
</evidence>
<evidence type="ECO:0008006" key="9">
    <source>
        <dbReference type="Google" id="ProtNLM"/>
    </source>
</evidence>
<dbReference type="Pfam" id="PF00067">
    <property type="entry name" value="p450"/>
    <property type="match status" value="1"/>
</dbReference>
<dbReference type="EnsemblPlants" id="OPUNC05G14630.1">
    <property type="protein sequence ID" value="OPUNC05G14630.1"/>
    <property type="gene ID" value="OPUNC05G14630"/>
</dbReference>
<dbReference type="PRINTS" id="PR00385">
    <property type="entry name" value="P450"/>
</dbReference>
<dbReference type="AlphaFoldDB" id="A0A0E0L2K4"/>
<evidence type="ECO:0000256" key="2">
    <source>
        <dbReference type="ARBA" id="ARBA00022617"/>
    </source>
</evidence>
<keyword evidence="6" id="KW-1133">Transmembrane helix</keyword>
<dbReference type="eggNOG" id="KOG0684">
    <property type="taxonomic scope" value="Eukaryota"/>
</dbReference>